<dbReference type="EnsemblPlants" id="Pp3c10_2240V3.8">
    <property type="protein sequence ID" value="PAC:32900968.CDS.1"/>
    <property type="gene ID" value="Pp3c10_2240"/>
</dbReference>
<feature type="compositionally biased region" description="Basic and acidic residues" evidence="11">
    <location>
        <begin position="1"/>
        <end position="12"/>
    </location>
</feature>
<dbReference type="Gramene" id="Pp3c10_2240V3.1">
    <property type="protein sequence ID" value="PAC:32900961.CDS.1"/>
    <property type="gene ID" value="Pp3c10_2240"/>
</dbReference>
<name>A9TJL2_PHYPA</name>
<evidence type="ECO:0000256" key="6">
    <source>
        <dbReference type="ARBA" id="ARBA00022490"/>
    </source>
</evidence>
<keyword evidence="15" id="KW-1185">Reference proteome</keyword>
<dbReference type="PANTHER" id="PTHR13135:SF0">
    <property type="entry name" value="PHOSPHORYLATED ADAPTER RNA EXPORT PROTEIN"/>
    <property type="match status" value="1"/>
</dbReference>
<dbReference type="Gramene" id="Pp3c10_2240V3.4">
    <property type="protein sequence ID" value="PAC:32900964.CDS.1"/>
    <property type="gene ID" value="Pp3c10_2240"/>
</dbReference>
<dbReference type="Gramene" id="Pp3c10_2240V3.3">
    <property type="protein sequence ID" value="PAC:32900963.CDS.1"/>
    <property type="gene ID" value="Pp3c10_2240"/>
</dbReference>
<dbReference type="Gramene" id="Pp3c10_2240V3.8">
    <property type="protein sequence ID" value="PAC:32900968.CDS.1"/>
    <property type="gene ID" value="Pp3c10_2240"/>
</dbReference>
<dbReference type="HOGENOM" id="CLU_720402_0_0_1"/>
<reference evidence="13 15" key="1">
    <citation type="journal article" date="2008" name="Science">
        <title>The Physcomitrella genome reveals evolutionary insights into the conquest of land by plants.</title>
        <authorList>
            <person name="Rensing S."/>
            <person name="Lang D."/>
            <person name="Zimmer A."/>
            <person name="Terry A."/>
            <person name="Salamov A."/>
            <person name="Shapiro H."/>
            <person name="Nishiyama T."/>
            <person name="Perroud P.-F."/>
            <person name="Lindquist E."/>
            <person name="Kamisugi Y."/>
            <person name="Tanahashi T."/>
            <person name="Sakakibara K."/>
            <person name="Fujita T."/>
            <person name="Oishi K."/>
            <person name="Shin-I T."/>
            <person name="Kuroki Y."/>
            <person name="Toyoda A."/>
            <person name="Suzuki Y."/>
            <person name="Hashimoto A."/>
            <person name="Yamaguchi K."/>
            <person name="Sugano A."/>
            <person name="Kohara Y."/>
            <person name="Fujiyama A."/>
            <person name="Anterola A."/>
            <person name="Aoki S."/>
            <person name="Ashton N."/>
            <person name="Barbazuk W.B."/>
            <person name="Barker E."/>
            <person name="Bennetzen J."/>
            <person name="Bezanilla M."/>
            <person name="Blankenship R."/>
            <person name="Cho S.H."/>
            <person name="Dutcher S."/>
            <person name="Estelle M."/>
            <person name="Fawcett J.A."/>
            <person name="Gundlach H."/>
            <person name="Hanada K."/>
            <person name="Heyl A."/>
            <person name="Hicks K.A."/>
            <person name="Hugh J."/>
            <person name="Lohr M."/>
            <person name="Mayer K."/>
            <person name="Melkozernov A."/>
            <person name="Murata T."/>
            <person name="Nelson D."/>
            <person name="Pils B."/>
            <person name="Prigge M."/>
            <person name="Reiss B."/>
            <person name="Renner T."/>
            <person name="Rombauts S."/>
            <person name="Rushton P."/>
            <person name="Sanderfoot A."/>
            <person name="Schween G."/>
            <person name="Shiu S.-H."/>
            <person name="Stueber K."/>
            <person name="Theodoulou F.L."/>
            <person name="Tu H."/>
            <person name="Van de Peer Y."/>
            <person name="Verrier P.J."/>
            <person name="Waters E."/>
            <person name="Wood A."/>
            <person name="Yang L."/>
            <person name="Cove D."/>
            <person name="Cuming A."/>
            <person name="Hasebe M."/>
            <person name="Lucas S."/>
            <person name="Mishler D.B."/>
            <person name="Reski R."/>
            <person name="Grigoriev I."/>
            <person name="Quatrano R.S."/>
            <person name="Boore J.L."/>
        </authorList>
    </citation>
    <scope>NUCLEOTIDE SEQUENCE [LARGE SCALE GENOMIC DNA]</scope>
    <source>
        <strain evidence="14 15">cv. Gransden 2004</strain>
    </source>
</reference>
<dbReference type="Gene3D" id="1.10.10.1440">
    <property type="entry name" value="PHAX RNA-binding domain"/>
    <property type="match status" value="1"/>
</dbReference>
<keyword evidence="7" id="KW-0694">RNA-binding</keyword>
<dbReference type="EnsemblPlants" id="Pp3c10_2240V3.1">
    <property type="protein sequence ID" value="PAC:32900961.CDS.1"/>
    <property type="gene ID" value="Pp3c10_2240"/>
</dbReference>
<dbReference type="PANTHER" id="PTHR13135">
    <property type="entry name" value="CYTOSOLIC RESINIFERATOXIN BINDING PROTEIN RBP-26"/>
    <property type="match status" value="1"/>
</dbReference>
<reference evidence="13 15" key="2">
    <citation type="journal article" date="2018" name="Plant J.">
        <title>The Physcomitrella patens chromosome-scale assembly reveals moss genome structure and evolution.</title>
        <authorList>
            <person name="Lang D."/>
            <person name="Ullrich K.K."/>
            <person name="Murat F."/>
            <person name="Fuchs J."/>
            <person name="Jenkins J."/>
            <person name="Haas F.B."/>
            <person name="Piednoel M."/>
            <person name="Gundlach H."/>
            <person name="Van Bel M."/>
            <person name="Meyberg R."/>
            <person name="Vives C."/>
            <person name="Morata J."/>
            <person name="Symeonidi A."/>
            <person name="Hiss M."/>
            <person name="Muchero W."/>
            <person name="Kamisugi Y."/>
            <person name="Saleh O."/>
            <person name="Blanc G."/>
            <person name="Decker E.L."/>
            <person name="van Gessel N."/>
            <person name="Grimwood J."/>
            <person name="Hayes R.D."/>
            <person name="Graham S.W."/>
            <person name="Gunter L.E."/>
            <person name="McDaniel S.F."/>
            <person name="Hoernstein S.N.W."/>
            <person name="Larsson A."/>
            <person name="Li F.W."/>
            <person name="Perroud P.F."/>
            <person name="Phillips J."/>
            <person name="Ranjan P."/>
            <person name="Rokshar D.S."/>
            <person name="Rothfels C.J."/>
            <person name="Schneider L."/>
            <person name="Shu S."/>
            <person name="Stevenson D.W."/>
            <person name="Thummler F."/>
            <person name="Tillich M."/>
            <person name="Villarreal Aguilar J.C."/>
            <person name="Widiez T."/>
            <person name="Wong G.K."/>
            <person name="Wymore A."/>
            <person name="Zhang Y."/>
            <person name="Zimmer A.D."/>
            <person name="Quatrano R.S."/>
            <person name="Mayer K.F.X."/>
            <person name="Goodstein D."/>
            <person name="Casacuberta J.M."/>
            <person name="Vandepoele K."/>
            <person name="Reski R."/>
            <person name="Cuming A.C."/>
            <person name="Tuskan G.A."/>
            <person name="Maumus F."/>
            <person name="Salse J."/>
            <person name="Schmutz J."/>
            <person name="Rensing S.A."/>
        </authorList>
    </citation>
    <scope>NUCLEOTIDE SEQUENCE [LARGE SCALE GENOMIC DNA]</scope>
    <source>
        <strain evidence="14 15">cv. Gransden 2004</strain>
    </source>
</reference>
<feature type="region of interest" description="Disordered" evidence="11">
    <location>
        <begin position="1"/>
        <end position="110"/>
    </location>
</feature>
<dbReference type="PaxDb" id="3218-PP1S245_56V6.1"/>
<comment type="similarity">
    <text evidence="3">Belongs to the PHAX family.</text>
</comment>
<accession>A9TJL2</accession>
<evidence type="ECO:0000256" key="5">
    <source>
        <dbReference type="ARBA" id="ARBA00022448"/>
    </source>
</evidence>
<comment type="subcellular location">
    <subcellularLocation>
        <location evidence="2">Cytoplasm</location>
    </subcellularLocation>
    <subcellularLocation>
        <location evidence="1">Nucleus</location>
    </subcellularLocation>
</comment>
<dbReference type="EnsemblPlants" id="Pp3c10_2240V3.9">
    <property type="protein sequence ID" value="PAC:32900969.CDS.1"/>
    <property type="gene ID" value="Pp3c10_2240"/>
</dbReference>
<feature type="compositionally biased region" description="Basic and acidic residues" evidence="11">
    <location>
        <begin position="201"/>
        <end position="260"/>
    </location>
</feature>
<dbReference type="RefSeq" id="XP_024387609.1">
    <property type="nucleotide sequence ID" value="XM_024531841.2"/>
</dbReference>
<dbReference type="InterPro" id="IPR038092">
    <property type="entry name" value="PHAX_RNA-binding_sf"/>
</dbReference>
<evidence type="ECO:0000256" key="2">
    <source>
        <dbReference type="ARBA" id="ARBA00004496"/>
    </source>
</evidence>
<dbReference type="InterPro" id="IPR019385">
    <property type="entry name" value="PHAX_RNA-binding_domain"/>
</dbReference>
<evidence type="ECO:0000313" key="13">
    <source>
        <dbReference type="EMBL" id="PNR46174.1"/>
    </source>
</evidence>
<dbReference type="OrthoDB" id="20573at2759"/>
<dbReference type="EnsemblPlants" id="Pp3c10_2240V3.10">
    <property type="protein sequence ID" value="PAC:32900970.CDS.1"/>
    <property type="gene ID" value="Pp3c10_2240"/>
</dbReference>
<feature type="region of interest" description="Disordered" evidence="11">
    <location>
        <begin position="201"/>
        <end position="270"/>
    </location>
</feature>
<evidence type="ECO:0000256" key="9">
    <source>
        <dbReference type="ARBA" id="ARBA00023242"/>
    </source>
</evidence>
<evidence type="ECO:0000313" key="15">
    <source>
        <dbReference type="Proteomes" id="UP000006727"/>
    </source>
</evidence>
<keyword evidence="5" id="KW-0813">Transport</keyword>
<dbReference type="Proteomes" id="UP000006727">
    <property type="component" value="Chromosome 10"/>
</dbReference>
<dbReference type="EnsemblPlants" id="Pp3c10_2240V3.7">
    <property type="protein sequence ID" value="PAC:32900967.CDS.1"/>
    <property type="gene ID" value="Pp3c10_2240"/>
</dbReference>
<evidence type="ECO:0000256" key="4">
    <source>
        <dbReference type="ARBA" id="ARBA00016856"/>
    </source>
</evidence>
<keyword evidence="9" id="KW-0539">Nucleus</keyword>
<dbReference type="OMA" id="KREENGH"/>
<dbReference type="GO" id="GO:0006408">
    <property type="term" value="P:snRNA export from nucleus"/>
    <property type="evidence" value="ECO:0007669"/>
    <property type="project" value="InterPro"/>
</dbReference>
<organism evidence="13">
    <name type="scientific">Physcomitrium patens</name>
    <name type="common">Spreading-leaved earth moss</name>
    <name type="synonym">Physcomitrella patens</name>
    <dbReference type="NCBI Taxonomy" id="3218"/>
    <lineage>
        <taxon>Eukaryota</taxon>
        <taxon>Viridiplantae</taxon>
        <taxon>Streptophyta</taxon>
        <taxon>Embryophyta</taxon>
        <taxon>Bryophyta</taxon>
        <taxon>Bryophytina</taxon>
        <taxon>Bryopsida</taxon>
        <taxon>Funariidae</taxon>
        <taxon>Funariales</taxon>
        <taxon>Funariaceae</taxon>
        <taxon>Physcomitrium</taxon>
    </lineage>
</organism>
<feature type="compositionally biased region" description="Acidic residues" evidence="11">
    <location>
        <begin position="13"/>
        <end position="32"/>
    </location>
</feature>
<dbReference type="KEGG" id="ppp:112288056"/>
<evidence type="ECO:0000256" key="3">
    <source>
        <dbReference type="ARBA" id="ARBA00006094"/>
    </source>
</evidence>
<dbReference type="GO" id="GO:0005737">
    <property type="term" value="C:cytoplasm"/>
    <property type="evidence" value="ECO:0007669"/>
    <property type="project" value="UniProtKB-SubCell"/>
</dbReference>
<keyword evidence="6" id="KW-0963">Cytoplasm</keyword>
<dbReference type="Gramene" id="Pp3c10_2240V3.7">
    <property type="protein sequence ID" value="PAC:32900967.CDS.1"/>
    <property type="gene ID" value="Pp3c10_2240"/>
</dbReference>
<evidence type="ECO:0000259" key="12">
    <source>
        <dbReference type="Pfam" id="PF10258"/>
    </source>
</evidence>
<evidence type="ECO:0000256" key="7">
    <source>
        <dbReference type="ARBA" id="ARBA00022884"/>
    </source>
</evidence>
<dbReference type="GO" id="GO:0005634">
    <property type="term" value="C:nucleus"/>
    <property type="evidence" value="ECO:0007669"/>
    <property type="project" value="UniProtKB-SubCell"/>
</dbReference>
<proteinExistence type="inferred from homology"/>
<reference evidence="14" key="3">
    <citation type="submission" date="2020-12" db="UniProtKB">
        <authorList>
            <consortium name="EnsemblPlants"/>
        </authorList>
    </citation>
    <scope>IDENTIFICATION</scope>
</reference>
<evidence type="ECO:0000256" key="1">
    <source>
        <dbReference type="ARBA" id="ARBA00004123"/>
    </source>
</evidence>
<dbReference type="GO" id="GO:0015031">
    <property type="term" value="P:protein transport"/>
    <property type="evidence" value="ECO:0007669"/>
    <property type="project" value="UniProtKB-KW"/>
</dbReference>
<dbReference type="FunCoup" id="A9TJL2">
    <property type="interactions" value="1085"/>
</dbReference>
<dbReference type="GeneID" id="112288056"/>
<dbReference type="EMBL" id="ABEU02000010">
    <property type="protein sequence ID" value="PNR46174.1"/>
    <property type="molecule type" value="Genomic_DNA"/>
</dbReference>
<evidence type="ECO:0000256" key="8">
    <source>
        <dbReference type="ARBA" id="ARBA00022927"/>
    </source>
</evidence>
<gene>
    <name evidence="14" type="primary">LOC112288056</name>
    <name evidence="13" type="ORF">PHYPA_013293</name>
</gene>
<dbReference type="GO" id="GO:0003723">
    <property type="term" value="F:RNA binding"/>
    <property type="evidence" value="ECO:0007669"/>
    <property type="project" value="UniProtKB-KW"/>
</dbReference>
<dbReference type="Gramene" id="Pp3c10_2240V3.6">
    <property type="protein sequence ID" value="PAC:32900966.CDS.1"/>
    <property type="gene ID" value="Pp3c10_2240"/>
</dbReference>
<dbReference type="RefSeq" id="XP_024387611.1">
    <property type="nucleotide sequence ID" value="XM_024531843.2"/>
</dbReference>
<dbReference type="Gramene" id="Pp3c10_2240V3.5">
    <property type="protein sequence ID" value="PAC:32900965.CDS.1"/>
    <property type="gene ID" value="Pp3c10_2240"/>
</dbReference>
<dbReference type="Gramene" id="Pp3c10_2240V3.10">
    <property type="protein sequence ID" value="PAC:32900970.CDS.1"/>
    <property type="gene ID" value="Pp3c10_2240"/>
</dbReference>
<evidence type="ECO:0000256" key="11">
    <source>
        <dbReference type="SAM" id="MobiDB-lite"/>
    </source>
</evidence>
<dbReference type="eggNOG" id="KOG3948">
    <property type="taxonomic scope" value="Eukaryota"/>
</dbReference>
<evidence type="ECO:0000256" key="10">
    <source>
        <dbReference type="ARBA" id="ARBA00030834"/>
    </source>
</evidence>
<dbReference type="Gramene" id="Pp3c10_2240V3.9">
    <property type="protein sequence ID" value="PAC:32900969.CDS.1"/>
    <property type="gene ID" value="Pp3c10_2240"/>
</dbReference>
<protein>
    <recommendedName>
        <fullName evidence="4">Phosphorylated adapter RNA export protein</fullName>
    </recommendedName>
    <alternativeName>
        <fullName evidence="10">RNA U small nuclear RNA export adapter protein</fullName>
    </alternativeName>
</protein>
<dbReference type="RefSeq" id="XP_024387613.1">
    <property type="nucleotide sequence ID" value="XM_024531845.2"/>
</dbReference>
<evidence type="ECO:0000313" key="14">
    <source>
        <dbReference type="EnsemblPlants" id="PAC:32900961.CDS.1"/>
    </source>
</evidence>
<dbReference type="RefSeq" id="XP_024387612.1">
    <property type="nucleotide sequence ID" value="XM_024531844.2"/>
</dbReference>
<feature type="domain" description="Phosphorylated adapter RNA export protein RNA-binding" evidence="12">
    <location>
        <begin position="121"/>
        <end position="200"/>
    </location>
</feature>
<dbReference type="STRING" id="3218.A9TJL2"/>
<keyword evidence="8" id="KW-0653">Protein transport</keyword>
<dbReference type="InterPro" id="IPR039047">
    <property type="entry name" value="PHAX"/>
</dbReference>
<dbReference type="EnsemblPlants" id="Pp3c10_2240V3.6">
    <property type="protein sequence ID" value="PAC:32900966.CDS.1"/>
    <property type="gene ID" value="Pp3c10_2240"/>
</dbReference>
<dbReference type="EnsemblPlants" id="Pp3c10_2240V3.3">
    <property type="protein sequence ID" value="PAC:32900963.CDS.1"/>
    <property type="gene ID" value="Pp3c10_2240"/>
</dbReference>
<dbReference type="EnsemblPlants" id="Pp3c10_2240V3.5">
    <property type="protein sequence ID" value="PAC:32900965.CDS.1"/>
    <property type="gene ID" value="Pp3c10_2240"/>
</dbReference>
<dbReference type="Gramene" id="Pp3c10_2240V3.2">
    <property type="protein sequence ID" value="PAC:32900962.CDS.1"/>
    <property type="gene ID" value="Pp3c10_2240"/>
</dbReference>
<sequence length="384" mass="43184">MVHDSVLDVVHDEFEDDSDYEDGCEEEEEGEEAGQLQSGFKALDISRTEGNEGFVNEDGEILVANDTSENGADKSSRTVEFQGINGTHEKNQKKKKKKKKRGERRRQSAPREKTVIIERFVVQTCRRIEETKYPLFREAVDRIGIEAMKGLLNQVDAIQKCGGQMTADGLRRRSAGGVLWNLLRDHVGPVLYKEIMKEGNRKHIEQQKAKQKERGTGKRQHMDVDTGGDERPNVKRCRTSLDADRLPREEGRPGRGVSRERPRRASLREEVDSARVPAALQNAWIQGLKKQSERGVPPEAKVLNPKASAGPNPLQSNRPVSERIRMAVSYGDLVEEGHIATDSPIHGVTEVYDSGVQEWECGGQINRDHCNIREGEMEEGEITN</sequence>
<dbReference type="RefSeq" id="XP_024387610.1">
    <property type="nucleotide sequence ID" value="XM_024531842.2"/>
</dbReference>
<feature type="compositionally biased region" description="Basic residues" evidence="11">
    <location>
        <begin position="91"/>
        <end position="104"/>
    </location>
</feature>
<dbReference type="EnsemblPlants" id="Pp3c10_2240V3.4">
    <property type="protein sequence ID" value="PAC:32900964.CDS.1"/>
    <property type="gene ID" value="Pp3c10_2240"/>
</dbReference>
<dbReference type="Pfam" id="PF10258">
    <property type="entry name" value="PHAX_RNA-bd"/>
    <property type="match status" value="1"/>
</dbReference>
<dbReference type="AlphaFoldDB" id="A9TJL2"/>
<dbReference type="EnsemblPlants" id="Pp3c10_2240V3.2">
    <property type="protein sequence ID" value="PAC:32900962.CDS.1"/>
    <property type="gene ID" value="Pp3c10_2240"/>
</dbReference>